<dbReference type="Proteomes" id="UP000199438">
    <property type="component" value="Unassembled WGS sequence"/>
</dbReference>
<dbReference type="OrthoDB" id="1005072at2"/>
<evidence type="ECO:0000313" key="1">
    <source>
        <dbReference type="EMBL" id="SFC75115.1"/>
    </source>
</evidence>
<dbReference type="RefSeq" id="WP_092544133.1">
    <property type="nucleotide sequence ID" value="NZ_FOKV01000008.1"/>
</dbReference>
<evidence type="ECO:0000313" key="2">
    <source>
        <dbReference type="Proteomes" id="UP000199438"/>
    </source>
</evidence>
<organism evidence="1 2">
    <name type="scientific">Zunongwangia mangrovi</name>
    <dbReference type="NCBI Taxonomy" id="1334022"/>
    <lineage>
        <taxon>Bacteria</taxon>
        <taxon>Pseudomonadati</taxon>
        <taxon>Bacteroidota</taxon>
        <taxon>Flavobacteriia</taxon>
        <taxon>Flavobacteriales</taxon>
        <taxon>Flavobacteriaceae</taxon>
        <taxon>Zunongwangia</taxon>
    </lineage>
</organism>
<reference evidence="2" key="1">
    <citation type="submission" date="2016-10" db="EMBL/GenBank/DDBJ databases">
        <authorList>
            <person name="Varghese N."/>
            <person name="Submissions S."/>
        </authorList>
    </citation>
    <scope>NUCLEOTIDE SEQUENCE [LARGE SCALE GENOMIC DNA]</scope>
    <source>
        <strain evidence="2">DSM 24499</strain>
    </source>
</reference>
<dbReference type="Pfam" id="PF11013">
    <property type="entry name" value="DUF2851"/>
    <property type="match status" value="1"/>
</dbReference>
<dbReference type="EMBL" id="FOKV01000008">
    <property type="protein sequence ID" value="SFC75115.1"/>
    <property type="molecule type" value="Genomic_DNA"/>
</dbReference>
<accession>A0A1I1LQ52</accession>
<evidence type="ECO:0008006" key="3">
    <source>
        <dbReference type="Google" id="ProtNLM"/>
    </source>
</evidence>
<name>A0A1I1LQ52_9FLAO</name>
<sequence length="425" mass="49806">MREEFLHYIWQFQKFDKTELKTAAGELLHIYHPGTHNLDSGPDFFTSKIKIGDQLWAGNVEIHLKSSDWYAHHHETDSAYDNVILHVVWYHDTDIFRKDESLIPSLELKGKIDPEIHQNYLELFSKENEWINCEKYFPNFDDFDIESWLTRLYFERLEEKTKLIFDLLKQSKNDWEATLFKLLVKNFGLNKNGDSFLALANSIDYEVIRKLSNDRFQLEAVLLGKAGLLDEDVEENYFKSLKNEYEFLQKKFSLGLPIETKPVFFRLRPDNFPTIRLAQLAAVFSRSASVFSVVSKAKSKNEIYDIFSAEVSEFWTTHYNFRSNHKPKPKRLSKSFIDLLIINTIVPLQYAFAKSNHIAEESYLDLITEVGLEKNSVVKNFYQLKPKLSKNAMHSQSLLQLKRSYCDVNRCLKCALGAKFIKGKY</sequence>
<proteinExistence type="predicted"/>
<dbReference type="InterPro" id="IPR021272">
    <property type="entry name" value="DUF2851"/>
</dbReference>
<protein>
    <recommendedName>
        <fullName evidence="3">DUF2851 domain-containing protein</fullName>
    </recommendedName>
</protein>
<dbReference type="AlphaFoldDB" id="A0A1I1LQ52"/>
<dbReference type="STRING" id="1334022.SAMN04487907_108102"/>
<keyword evidence="2" id="KW-1185">Reference proteome</keyword>
<gene>
    <name evidence="1" type="ORF">SAMN04487907_108102</name>
</gene>